<gene>
    <name evidence="3" type="ORF">Naga_100003g41</name>
</gene>
<dbReference type="AlphaFoldDB" id="W7U349"/>
<dbReference type="GO" id="GO:0000963">
    <property type="term" value="P:mitochondrial RNA processing"/>
    <property type="evidence" value="ECO:0007669"/>
    <property type="project" value="TreeGrafter"/>
</dbReference>
<keyword evidence="4" id="KW-1185">Reference proteome</keyword>
<dbReference type="PROSITE" id="PS51286">
    <property type="entry name" value="RAP"/>
    <property type="match status" value="1"/>
</dbReference>
<dbReference type="GO" id="GO:0044528">
    <property type="term" value="P:regulation of mitochondrial mRNA stability"/>
    <property type="evidence" value="ECO:0007669"/>
    <property type="project" value="TreeGrafter"/>
</dbReference>
<accession>W7U349</accession>
<name>W7U349_9STRA</name>
<feature type="region of interest" description="Disordered" evidence="1">
    <location>
        <begin position="24"/>
        <end position="47"/>
    </location>
</feature>
<evidence type="ECO:0000256" key="1">
    <source>
        <dbReference type="SAM" id="MobiDB-lite"/>
    </source>
</evidence>
<feature type="compositionally biased region" description="Polar residues" evidence="1">
    <location>
        <begin position="128"/>
        <end position="143"/>
    </location>
</feature>
<comment type="caution">
    <text evidence="3">The sequence shown here is derived from an EMBL/GenBank/DDBJ whole genome shotgun (WGS) entry which is preliminary data.</text>
</comment>
<dbReference type="GO" id="GO:0035770">
    <property type="term" value="C:ribonucleoprotein granule"/>
    <property type="evidence" value="ECO:0007669"/>
    <property type="project" value="TreeGrafter"/>
</dbReference>
<evidence type="ECO:0000313" key="4">
    <source>
        <dbReference type="Proteomes" id="UP000019335"/>
    </source>
</evidence>
<dbReference type="PANTHER" id="PTHR21228:SF40">
    <property type="entry name" value="LD45607P"/>
    <property type="match status" value="1"/>
</dbReference>
<dbReference type="PANTHER" id="PTHR21228">
    <property type="entry name" value="FAST LEU-RICH DOMAIN-CONTAINING"/>
    <property type="match status" value="1"/>
</dbReference>
<dbReference type="InterPro" id="IPR013584">
    <property type="entry name" value="RAP"/>
</dbReference>
<evidence type="ECO:0000259" key="2">
    <source>
        <dbReference type="PROSITE" id="PS51286"/>
    </source>
</evidence>
<dbReference type="Proteomes" id="UP000019335">
    <property type="component" value="Chromosome 1"/>
</dbReference>
<evidence type="ECO:0000313" key="3">
    <source>
        <dbReference type="EMBL" id="EWM30218.1"/>
    </source>
</evidence>
<feature type="region of interest" description="Disordered" evidence="1">
    <location>
        <begin position="128"/>
        <end position="208"/>
    </location>
</feature>
<reference evidence="3 4" key="1">
    <citation type="journal article" date="2014" name="Mol. Plant">
        <title>Chromosome Scale Genome Assembly and Transcriptome Profiling of Nannochloropsis gaditana in Nitrogen Depletion.</title>
        <authorList>
            <person name="Corteggiani Carpinelli E."/>
            <person name="Telatin A."/>
            <person name="Vitulo N."/>
            <person name="Forcato C."/>
            <person name="D'Angelo M."/>
            <person name="Schiavon R."/>
            <person name="Vezzi A."/>
            <person name="Giacometti G.M."/>
            <person name="Morosinotto T."/>
            <person name="Valle G."/>
        </authorList>
    </citation>
    <scope>NUCLEOTIDE SEQUENCE [LARGE SCALE GENOMIC DNA]</scope>
    <source>
        <strain evidence="3 4">B-31</strain>
    </source>
</reference>
<dbReference type="Pfam" id="PF08373">
    <property type="entry name" value="RAP"/>
    <property type="match status" value="1"/>
</dbReference>
<dbReference type="EMBL" id="AZIL01000038">
    <property type="protein sequence ID" value="EWM30218.1"/>
    <property type="molecule type" value="Genomic_DNA"/>
</dbReference>
<dbReference type="InterPro" id="IPR050870">
    <property type="entry name" value="FAST_kinase"/>
</dbReference>
<dbReference type="GO" id="GO:0003723">
    <property type="term" value="F:RNA binding"/>
    <property type="evidence" value="ECO:0007669"/>
    <property type="project" value="TreeGrafter"/>
</dbReference>
<protein>
    <submittedName>
        <fullName evidence="3">RAP domain protein</fullName>
    </submittedName>
</protein>
<dbReference type="OrthoDB" id="45226at2759"/>
<organism evidence="3 4">
    <name type="scientific">Nannochloropsis gaditana</name>
    <dbReference type="NCBI Taxonomy" id="72520"/>
    <lineage>
        <taxon>Eukaryota</taxon>
        <taxon>Sar</taxon>
        <taxon>Stramenopiles</taxon>
        <taxon>Ochrophyta</taxon>
        <taxon>Eustigmatophyceae</taxon>
        <taxon>Eustigmatales</taxon>
        <taxon>Monodopsidaceae</taxon>
        <taxon>Nannochloropsis</taxon>
    </lineage>
</organism>
<proteinExistence type="predicted"/>
<feature type="domain" description="RAP" evidence="2">
    <location>
        <begin position="696"/>
        <end position="756"/>
    </location>
</feature>
<dbReference type="GO" id="GO:0005759">
    <property type="term" value="C:mitochondrial matrix"/>
    <property type="evidence" value="ECO:0007669"/>
    <property type="project" value="TreeGrafter"/>
</dbReference>
<sequence length="787" mass="86518">MRGRHFCPAVAALSQHTMVEFPGHGMYSRGAQTNESPHRTTSSRRRPRQRTVANVMVKWCSVTALFGGLQQLSRGDAFQSTCSGSSPGLPRVRCNAPRPVFLPPLFSSFAGSSDGSFDMSFDEFFRSETSNGNACTPGTSTTWRDLASHRAPGTPPPRFPRHRQQLGSPLSPPASPALAETTDVALPSDPQRPQAARPPLPGRLGAGFQLGDWRASKEESQHTQSLILQAQSEPADMLRLLLDNPSCCNHVNVCTVLHRCARLAGTPRLTPAIEATITQSLLPVVAEVLPACKGRQLCNLAWSLVRLGMPDEALFDATIDRLQERQGGLLEACNAGELAMVLWAIASAGLTFQHASFFERAAGSLAELAVGLRPREIGLITWAYATWLGNDLKLNGQQQRGMGAGGLGGWESCDAVEGEAGAGWAAGLPGPSGRKWLVAPMVSLLEATLQVEADLQAKDIAMIAWAFGKIAALDWNAMGPHVDMLCAVLASAALRHIRDFSAQDLAELSVGVVAMQYDNANLMQLVAYQAARKLRSFSHRELSNIIWAYGKVFRRPRKFVLAAAAEARLRLPYFTPTELANVAWALTVLEVYDVGLFREVFARAAADEGLRLLQEGDLNQLYQVYCLLRLQAPEAVTGVGRGLLVAMEEAWAISKDREKRTTKRQAAVAKVLESLHIRHRVEAENDIDILLPEHGVALEVDGPAHFLRNTGHPMGHTIMKRRLLELMGYNVISVPHFEFDRIPYWSSMELKRYLQRKCQTEEVLYYNDLDSSTHKPYPPRGKKTRFD</sequence>
<dbReference type="SMART" id="SM00952">
    <property type="entry name" value="RAP"/>
    <property type="match status" value="1"/>
</dbReference>